<dbReference type="PANTHER" id="PTHR11579:SF0">
    <property type="entry name" value="PROTEIN-L-ISOASPARTATE(D-ASPARTATE) O-METHYLTRANSFERASE"/>
    <property type="match status" value="1"/>
</dbReference>
<protein>
    <recommendedName>
        <fullName evidence="7">Protein-L-isoaspartate O-methyltransferase</fullName>
        <ecNumber evidence="7">2.1.1.77</ecNumber>
    </recommendedName>
    <alternativeName>
        <fullName evidence="7">L-isoaspartyl protein carboxyl methyltransferase</fullName>
    </alternativeName>
    <alternativeName>
        <fullName evidence="7">Protein L-isoaspartyl methyltransferase</fullName>
    </alternativeName>
    <alternativeName>
        <fullName evidence="7">Protein-beta-aspartate methyltransferase</fullName>
        <shortName evidence="7">PIMT</shortName>
    </alternativeName>
</protein>
<dbReference type="NCBIfam" id="TIGR00080">
    <property type="entry name" value="pimt"/>
    <property type="match status" value="1"/>
</dbReference>
<keyword evidence="3 7" id="KW-0963">Cytoplasm</keyword>
<proteinExistence type="inferred from homology"/>
<dbReference type="CDD" id="cd02440">
    <property type="entry name" value="AdoMet_MTases"/>
    <property type="match status" value="1"/>
</dbReference>
<dbReference type="Proteomes" id="UP000055060">
    <property type="component" value="Unassembled WGS sequence"/>
</dbReference>
<evidence type="ECO:0000256" key="1">
    <source>
        <dbReference type="ARBA" id="ARBA00004496"/>
    </source>
</evidence>
<dbReference type="InterPro" id="IPR000682">
    <property type="entry name" value="PCMT"/>
</dbReference>
<reference evidence="8" key="1">
    <citation type="submission" date="2015-07" db="EMBL/GenBank/DDBJ databases">
        <title>Draft Genome Sequences of Anaerolinea thermolimosa IMO-1, Bellilinea caldifistulae GOMI-1, Leptolinea tardivitalis YMTK-2, Levilinea saccharolytica KIBI-1,Longilinea arvoryzae KOME-1, Previously Described as Members of the Anaerolineaceae (Chloroflexi).</title>
        <authorList>
            <person name="Sekiguchi Y."/>
            <person name="Ohashi A."/>
            <person name="Matsuura N."/>
            <person name="Tourlousse M.D."/>
        </authorList>
    </citation>
    <scope>NUCLEOTIDE SEQUENCE [LARGE SCALE GENOMIC DNA]</scope>
    <source>
        <strain evidence="8">KOME-1</strain>
    </source>
</reference>
<organism evidence="8">
    <name type="scientific">Longilinea arvoryzae</name>
    <dbReference type="NCBI Taxonomy" id="360412"/>
    <lineage>
        <taxon>Bacteria</taxon>
        <taxon>Bacillati</taxon>
        <taxon>Chloroflexota</taxon>
        <taxon>Anaerolineae</taxon>
        <taxon>Anaerolineales</taxon>
        <taxon>Anaerolineaceae</taxon>
        <taxon>Longilinea</taxon>
    </lineage>
</organism>
<evidence type="ECO:0000256" key="6">
    <source>
        <dbReference type="ARBA" id="ARBA00022691"/>
    </source>
</evidence>
<comment type="similarity">
    <text evidence="2 7">Belongs to the methyltransferase superfamily. L-isoaspartyl/D-aspartyl protein methyltransferase family.</text>
</comment>
<comment type="function">
    <text evidence="7">Catalyzes the methyl esterification of L-isoaspartyl residues in peptides and proteins that result from spontaneous decomposition of normal L-aspartyl and L-asparaginyl residues. It plays a role in the repair and/or degradation of damaged proteins.</text>
</comment>
<dbReference type="NCBIfam" id="NF001453">
    <property type="entry name" value="PRK00312.1"/>
    <property type="match status" value="1"/>
</dbReference>
<dbReference type="GO" id="GO:0004719">
    <property type="term" value="F:protein-L-isoaspartate (D-aspartate) O-methyltransferase activity"/>
    <property type="evidence" value="ECO:0007669"/>
    <property type="project" value="UniProtKB-UniRule"/>
</dbReference>
<dbReference type="GO" id="GO:0032259">
    <property type="term" value="P:methylation"/>
    <property type="evidence" value="ECO:0007669"/>
    <property type="project" value="UniProtKB-KW"/>
</dbReference>
<sequence length="207" mass="23001">MLRQIQRRGIFTPRVLEAFCRIPRHRFVPREDWAYAYDDCPLPIGLGQTISQPYIVALMTDLLRLRGDETVLEVGTGSGYQAAILALLTRQVHTIERHPALADRARKVLEALGLDNVSVHVGDGSLGWPEAAPYQGILVTAAPPDVPQPLLDQLVDGGRLVLPVGSPGFQVLQVWQRSGETWQEETVLSVAFVLLRGKYGWKEEDTN</sequence>
<accession>A0A0S7B753</accession>
<dbReference type="GO" id="GO:0030091">
    <property type="term" value="P:protein repair"/>
    <property type="evidence" value="ECO:0007669"/>
    <property type="project" value="UniProtKB-UniRule"/>
</dbReference>
<evidence type="ECO:0000256" key="4">
    <source>
        <dbReference type="ARBA" id="ARBA00022603"/>
    </source>
</evidence>
<dbReference type="EC" id="2.1.1.77" evidence="7"/>
<evidence type="ECO:0000256" key="5">
    <source>
        <dbReference type="ARBA" id="ARBA00022679"/>
    </source>
</evidence>
<evidence type="ECO:0000256" key="3">
    <source>
        <dbReference type="ARBA" id="ARBA00022490"/>
    </source>
</evidence>
<dbReference type="AlphaFoldDB" id="A0A0S7B753"/>
<keyword evidence="5 7" id="KW-0808">Transferase</keyword>
<keyword evidence="9" id="KW-1185">Reference proteome</keyword>
<evidence type="ECO:0000313" key="9">
    <source>
        <dbReference type="Proteomes" id="UP000055060"/>
    </source>
</evidence>
<dbReference type="STRING" id="360412.LARV_00865"/>
<keyword evidence="4 7" id="KW-0489">Methyltransferase</keyword>
<keyword evidence="6 7" id="KW-0949">S-adenosyl-L-methionine</keyword>
<evidence type="ECO:0000256" key="7">
    <source>
        <dbReference type="HAMAP-Rule" id="MF_00090"/>
    </source>
</evidence>
<dbReference type="Pfam" id="PF01135">
    <property type="entry name" value="PCMT"/>
    <property type="match status" value="1"/>
</dbReference>
<dbReference type="Gene3D" id="3.40.50.150">
    <property type="entry name" value="Vaccinia Virus protein VP39"/>
    <property type="match status" value="1"/>
</dbReference>
<comment type="catalytic activity">
    <reaction evidence="7">
        <text>[protein]-L-isoaspartate + S-adenosyl-L-methionine = [protein]-L-isoaspartate alpha-methyl ester + S-adenosyl-L-homocysteine</text>
        <dbReference type="Rhea" id="RHEA:12705"/>
        <dbReference type="Rhea" id="RHEA-COMP:12143"/>
        <dbReference type="Rhea" id="RHEA-COMP:12144"/>
        <dbReference type="ChEBI" id="CHEBI:57856"/>
        <dbReference type="ChEBI" id="CHEBI:59789"/>
        <dbReference type="ChEBI" id="CHEBI:90596"/>
        <dbReference type="ChEBI" id="CHEBI:90598"/>
        <dbReference type="EC" id="2.1.1.77"/>
    </reaction>
</comment>
<dbReference type="FunFam" id="3.40.50.150:FF:000010">
    <property type="entry name" value="Protein-L-isoaspartate O-methyltransferase"/>
    <property type="match status" value="1"/>
</dbReference>
<dbReference type="GO" id="GO:0005737">
    <property type="term" value="C:cytoplasm"/>
    <property type="evidence" value="ECO:0007669"/>
    <property type="project" value="UniProtKB-SubCell"/>
</dbReference>
<evidence type="ECO:0000313" key="8">
    <source>
        <dbReference type="EMBL" id="GAP13119.1"/>
    </source>
</evidence>
<name>A0A0S7B753_9CHLR</name>
<gene>
    <name evidence="7" type="primary">pcm</name>
    <name evidence="8" type="ORF">LARV_00865</name>
</gene>
<dbReference type="SUPFAM" id="SSF53335">
    <property type="entry name" value="S-adenosyl-L-methionine-dependent methyltransferases"/>
    <property type="match status" value="1"/>
</dbReference>
<dbReference type="InterPro" id="IPR029063">
    <property type="entry name" value="SAM-dependent_MTases_sf"/>
</dbReference>
<comment type="subcellular location">
    <subcellularLocation>
        <location evidence="1 7">Cytoplasm</location>
    </subcellularLocation>
</comment>
<dbReference type="HAMAP" id="MF_00090">
    <property type="entry name" value="PIMT"/>
    <property type="match status" value="1"/>
</dbReference>
<evidence type="ECO:0000256" key="2">
    <source>
        <dbReference type="ARBA" id="ARBA00005369"/>
    </source>
</evidence>
<dbReference type="PANTHER" id="PTHR11579">
    <property type="entry name" value="PROTEIN-L-ISOASPARTATE O-METHYLTRANSFERASE"/>
    <property type="match status" value="1"/>
</dbReference>
<feature type="active site" evidence="7">
    <location>
        <position position="51"/>
    </location>
</feature>
<dbReference type="EMBL" id="DF967972">
    <property type="protein sequence ID" value="GAP13119.1"/>
    <property type="molecule type" value="Genomic_DNA"/>
</dbReference>